<dbReference type="InterPro" id="IPR012975">
    <property type="entry name" value="NOPS"/>
</dbReference>
<keyword evidence="2 3" id="KW-0694">RNA-binding</keyword>
<dbReference type="CDD" id="cd12333">
    <property type="entry name" value="RRM2_p54nrb_like"/>
    <property type="match status" value="1"/>
</dbReference>
<dbReference type="GO" id="GO:0003723">
    <property type="term" value="F:RNA binding"/>
    <property type="evidence" value="ECO:0007669"/>
    <property type="project" value="UniProtKB-UniRule"/>
</dbReference>
<dbReference type="PANTHER" id="PTHR23189">
    <property type="entry name" value="RNA RECOGNITION MOTIF-CONTAINING"/>
    <property type="match status" value="1"/>
</dbReference>
<dbReference type="SUPFAM" id="SSF54928">
    <property type="entry name" value="RNA-binding domain, RBD"/>
    <property type="match status" value="1"/>
</dbReference>
<dbReference type="PROSITE" id="PS50102">
    <property type="entry name" value="RRM"/>
    <property type="match status" value="2"/>
</dbReference>
<dbReference type="AlphaFoldDB" id="A0A183IKW3"/>
<evidence type="ECO:0000256" key="2">
    <source>
        <dbReference type="ARBA" id="ARBA00022884"/>
    </source>
</evidence>
<keyword evidence="4" id="KW-0175">Coiled coil</keyword>
<feature type="coiled-coil region" evidence="4">
    <location>
        <begin position="213"/>
        <end position="244"/>
    </location>
</feature>
<evidence type="ECO:0000259" key="5">
    <source>
        <dbReference type="PROSITE" id="PS50102"/>
    </source>
</evidence>
<dbReference type="InterPro" id="IPR012677">
    <property type="entry name" value="Nucleotide-bd_a/b_plait_sf"/>
</dbReference>
<proteinExistence type="predicted"/>
<reference evidence="6 7" key="2">
    <citation type="submission" date="2018-11" db="EMBL/GenBank/DDBJ databases">
        <authorList>
            <consortium name="Pathogen Informatics"/>
        </authorList>
    </citation>
    <scope>NUCLEOTIDE SEQUENCE [LARGE SCALE GENOMIC DNA]</scope>
</reference>
<dbReference type="SMART" id="SM00360">
    <property type="entry name" value="RRM"/>
    <property type="match status" value="2"/>
</dbReference>
<feature type="domain" description="RRM" evidence="5">
    <location>
        <begin position="86"/>
        <end position="167"/>
    </location>
</feature>
<protein>
    <submittedName>
        <fullName evidence="8">RRM domain-containing protein</fullName>
    </submittedName>
</protein>
<evidence type="ECO:0000256" key="3">
    <source>
        <dbReference type="PROSITE-ProRule" id="PRU00176"/>
    </source>
</evidence>
<keyword evidence="7" id="KW-1185">Reference proteome</keyword>
<sequence length="258" mass="29960">MPEPTKKKFTGRCRLFVGNLPNELKEDELRDLFTQYGEVAECFLSGKGFAFIRMDTRANAEVAKELLDGFGLKGRALRVRFATHGAAIRVKELSPSVSNELLYQAFSIFGDVERAVHIVDERGRPTGEGIVEFERKPGALDALRRINDGIFLMTSNPKPVYVEHLEPRDEEDGLSERMLSRNPICLRERSQPPRFASHGSFEYEFGTRWKELYQMERIKREQLEQEFKEARQRLENDMDIAYQDYQAMLLREGRRLFS</sequence>
<gene>
    <name evidence="6" type="ORF">SBAD_LOCUS4259</name>
</gene>
<dbReference type="OrthoDB" id="10067824at2759"/>
<evidence type="ECO:0000313" key="6">
    <source>
        <dbReference type="EMBL" id="VDP03832.1"/>
    </source>
</evidence>
<feature type="domain" description="RRM" evidence="5">
    <location>
        <begin position="13"/>
        <end position="84"/>
    </location>
</feature>
<dbReference type="EMBL" id="UZAM01008215">
    <property type="protein sequence ID" value="VDP03832.1"/>
    <property type="molecule type" value="Genomic_DNA"/>
</dbReference>
<dbReference type="Pfam" id="PF00076">
    <property type="entry name" value="RRM_1"/>
    <property type="match status" value="2"/>
</dbReference>
<organism evidence="8">
    <name type="scientific">Soboliphyme baturini</name>
    <dbReference type="NCBI Taxonomy" id="241478"/>
    <lineage>
        <taxon>Eukaryota</taxon>
        <taxon>Metazoa</taxon>
        <taxon>Ecdysozoa</taxon>
        <taxon>Nematoda</taxon>
        <taxon>Enoplea</taxon>
        <taxon>Dorylaimia</taxon>
        <taxon>Dioctophymatida</taxon>
        <taxon>Dioctophymatoidea</taxon>
        <taxon>Soboliphymatidae</taxon>
        <taxon>Soboliphyme</taxon>
    </lineage>
</organism>
<accession>A0A183IKW3</accession>
<dbReference type="InterPro" id="IPR000504">
    <property type="entry name" value="RRM_dom"/>
</dbReference>
<dbReference type="WBParaSite" id="SBAD_0000444301-mRNA-1">
    <property type="protein sequence ID" value="SBAD_0000444301-mRNA-1"/>
    <property type="gene ID" value="SBAD_0000444301"/>
</dbReference>
<keyword evidence="1" id="KW-0677">Repeat</keyword>
<dbReference type="Gene3D" id="3.30.70.330">
    <property type="match status" value="2"/>
</dbReference>
<dbReference type="Pfam" id="PF08075">
    <property type="entry name" value="NOPS"/>
    <property type="match status" value="1"/>
</dbReference>
<dbReference type="Gene3D" id="6.10.250.1170">
    <property type="match status" value="1"/>
</dbReference>
<dbReference type="InterPro" id="IPR035979">
    <property type="entry name" value="RBD_domain_sf"/>
</dbReference>
<dbReference type="CDD" id="cd12931">
    <property type="entry name" value="eNOPS_SF"/>
    <property type="match status" value="1"/>
</dbReference>
<evidence type="ECO:0000313" key="7">
    <source>
        <dbReference type="Proteomes" id="UP000270296"/>
    </source>
</evidence>
<evidence type="ECO:0000256" key="4">
    <source>
        <dbReference type="SAM" id="Coils"/>
    </source>
</evidence>
<dbReference type="FunFam" id="3.30.70.330:FF:000043">
    <property type="entry name" value="paraspeckle component 1 isoform X1"/>
    <property type="match status" value="1"/>
</dbReference>
<dbReference type="Proteomes" id="UP000270296">
    <property type="component" value="Unassembled WGS sequence"/>
</dbReference>
<evidence type="ECO:0000256" key="1">
    <source>
        <dbReference type="ARBA" id="ARBA00022737"/>
    </source>
</evidence>
<reference evidence="8" key="1">
    <citation type="submission" date="2016-06" db="UniProtKB">
        <authorList>
            <consortium name="WormBaseParasite"/>
        </authorList>
    </citation>
    <scope>IDENTIFICATION</scope>
</reference>
<name>A0A183IKW3_9BILA</name>
<evidence type="ECO:0000313" key="8">
    <source>
        <dbReference type="WBParaSite" id="SBAD_0000444301-mRNA-1"/>
    </source>
</evidence>